<sequence length="95" mass="10742">MSQSTAYTVQNRPVSTSRPVNQARIDDPSSASIQAIPNPQTTKILPLIRQQGPKDLTEPFQYLRTRYKFQFSNASLVPMPLILHNSSRFMHVKGT</sequence>
<feature type="compositionally biased region" description="Polar residues" evidence="1">
    <location>
        <begin position="1"/>
        <end position="20"/>
    </location>
</feature>
<evidence type="ECO:0000313" key="2">
    <source>
        <dbReference type="EMBL" id="GFF26477.1"/>
    </source>
</evidence>
<evidence type="ECO:0000256" key="1">
    <source>
        <dbReference type="SAM" id="MobiDB-lite"/>
    </source>
</evidence>
<organism evidence="2 3">
    <name type="scientific">Aspergillus udagawae</name>
    <dbReference type="NCBI Taxonomy" id="91492"/>
    <lineage>
        <taxon>Eukaryota</taxon>
        <taxon>Fungi</taxon>
        <taxon>Dikarya</taxon>
        <taxon>Ascomycota</taxon>
        <taxon>Pezizomycotina</taxon>
        <taxon>Eurotiomycetes</taxon>
        <taxon>Eurotiomycetidae</taxon>
        <taxon>Eurotiales</taxon>
        <taxon>Aspergillaceae</taxon>
        <taxon>Aspergillus</taxon>
        <taxon>Aspergillus subgen. Fumigati</taxon>
    </lineage>
</organism>
<comment type="caution">
    <text evidence="2">The sequence shown here is derived from an EMBL/GenBank/DDBJ whole genome shotgun (WGS) entry which is preliminary data.</text>
</comment>
<dbReference type="AlphaFoldDB" id="A0A8H3NC17"/>
<evidence type="ECO:0000313" key="3">
    <source>
        <dbReference type="Proteomes" id="UP000465221"/>
    </source>
</evidence>
<gene>
    <name evidence="2" type="ORF">IFM46972_01798</name>
</gene>
<proteinExistence type="predicted"/>
<dbReference type="EMBL" id="BLKC01000008">
    <property type="protein sequence ID" value="GFF26477.1"/>
    <property type="molecule type" value="Genomic_DNA"/>
</dbReference>
<protein>
    <submittedName>
        <fullName evidence="2">Uncharacterized protein</fullName>
    </submittedName>
</protein>
<reference evidence="2 3" key="1">
    <citation type="submission" date="2020-01" db="EMBL/GenBank/DDBJ databases">
        <title>Draft genome sequence of Aspergillus udagawae IFM 46972.</title>
        <authorList>
            <person name="Takahashi H."/>
            <person name="Yaguchi T."/>
        </authorList>
    </citation>
    <scope>NUCLEOTIDE SEQUENCE [LARGE SCALE GENOMIC DNA]</scope>
    <source>
        <strain evidence="2 3">IFM 46972</strain>
    </source>
</reference>
<name>A0A8H3NC17_9EURO</name>
<dbReference type="Proteomes" id="UP000465221">
    <property type="component" value="Unassembled WGS sequence"/>
</dbReference>
<accession>A0A8H3NC17</accession>
<feature type="region of interest" description="Disordered" evidence="1">
    <location>
        <begin position="1"/>
        <end position="35"/>
    </location>
</feature>